<dbReference type="InterPro" id="IPR036779">
    <property type="entry name" value="LysM_dom_sf"/>
</dbReference>
<evidence type="ECO:0000256" key="2">
    <source>
        <dbReference type="ARBA" id="ARBA00005992"/>
    </source>
</evidence>
<evidence type="ECO:0000313" key="13">
    <source>
        <dbReference type="Proteomes" id="UP000279909"/>
    </source>
</evidence>
<evidence type="ECO:0000313" key="12">
    <source>
        <dbReference type="EMBL" id="RNC99822.1"/>
    </source>
</evidence>
<accession>A0A3M8HBT1</accession>
<reference evidence="12 13" key="1">
    <citation type="journal article" date="2014" name="Int. J. Syst. Evol. Microbiol.">
        <title>Lysinibacillus halotolerans sp. nov., isolated from saline-alkaline soil.</title>
        <authorList>
            <person name="Kong D."/>
            <person name="Wang Y."/>
            <person name="Zhao B."/>
            <person name="Li Y."/>
            <person name="Song J."/>
            <person name="Zhai Y."/>
            <person name="Zhang C."/>
            <person name="Wang H."/>
            <person name="Chen X."/>
            <person name="Zhao B."/>
            <person name="Ruan Z."/>
        </authorList>
    </citation>
    <scope>NUCLEOTIDE SEQUENCE [LARGE SCALE GENOMIC DNA]</scope>
    <source>
        <strain evidence="12 13">MCCC 1A12703</strain>
    </source>
</reference>
<dbReference type="GO" id="GO:0008360">
    <property type="term" value="P:regulation of cell shape"/>
    <property type="evidence" value="ECO:0007669"/>
    <property type="project" value="UniProtKB-UniRule"/>
</dbReference>
<dbReference type="EMBL" id="RHLQ01000012">
    <property type="protein sequence ID" value="RNC99822.1"/>
    <property type="molecule type" value="Genomic_DNA"/>
</dbReference>
<keyword evidence="4" id="KW-0808">Transferase</keyword>
<dbReference type="InterPro" id="IPR050979">
    <property type="entry name" value="LD-transpeptidase"/>
</dbReference>
<keyword evidence="13" id="KW-1185">Reference proteome</keyword>
<dbReference type="Pfam" id="PF01476">
    <property type="entry name" value="LysM"/>
    <property type="match status" value="1"/>
</dbReference>
<dbReference type="SUPFAM" id="SSF141523">
    <property type="entry name" value="L,D-transpeptidase catalytic domain-like"/>
    <property type="match status" value="1"/>
</dbReference>
<comment type="similarity">
    <text evidence="2">Belongs to the YkuD family.</text>
</comment>
<dbReference type="UniPathway" id="UPA00219"/>
<dbReference type="GO" id="GO:0018104">
    <property type="term" value="P:peptidoglycan-protein cross-linking"/>
    <property type="evidence" value="ECO:0007669"/>
    <property type="project" value="TreeGrafter"/>
</dbReference>
<dbReference type="PROSITE" id="PS51782">
    <property type="entry name" value="LYSM"/>
    <property type="match status" value="1"/>
</dbReference>
<evidence type="ECO:0000256" key="5">
    <source>
        <dbReference type="ARBA" id="ARBA00022801"/>
    </source>
</evidence>
<dbReference type="InterPro" id="IPR018392">
    <property type="entry name" value="LysM"/>
</dbReference>
<dbReference type="Proteomes" id="UP000279909">
    <property type="component" value="Unassembled WGS sequence"/>
</dbReference>
<dbReference type="CDD" id="cd16913">
    <property type="entry name" value="YkuD_like"/>
    <property type="match status" value="1"/>
</dbReference>
<organism evidence="12 13">
    <name type="scientific">Lysinibacillus halotolerans</name>
    <dbReference type="NCBI Taxonomy" id="1368476"/>
    <lineage>
        <taxon>Bacteria</taxon>
        <taxon>Bacillati</taxon>
        <taxon>Bacillota</taxon>
        <taxon>Bacilli</taxon>
        <taxon>Bacillales</taxon>
        <taxon>Bacillaceae</taxon>
        <taxon>Lysinibacillus</taxon>
    </lineage>
</organism>
<keyword evidence="7 9" id="KW-0573">Peptidoglycan synthesis</keyword>
<evidence type="ECO:0000256" key="1">
    <source>
        <dbReference type="ARBA" id="ARBA00004752"/>
    </source>
</evidence>
<dbReference type="OrthoDB" id="9787225at2"/>
<dbReference type="CDD" id="cd00118">
    <property type="entry name" value="LysM"/>
    <property type="match status" value="1"/>
</dbReference>
<evidence type="ECO:0000256" key="8">
    <source>
        <dbReference type="ARBA" id="ARBA00023316"/>
    </source>
</evidence>
<sequence>MLHTVKSGETLNQISLDYRTPLSAIIQANPNINPNVINVGQLIEIPGFPDPNTLPYRIEVSINGRWLRLFRDGVLQKQYPIAVGRMLYETPVGDFIIINRAPNPGGPYGTMWMSLSKQSYGIHGTNDPSSIGQAVSRGCIRMYNEDVEELARTIPIGTRVTIHP</sequence>
<dbReference type="Pfam" id="PF03734">
    <property type="entry name" value="YkuD"/>
    <property type="match status" value="1"/>
</dbReference>
<evidence type="ECO:0000256" key="4">
    <source>
        <dbReference type="ARBA" id="ARBA00022679"/>
    </source>
</evidence>
<dbReference type="AlphaFoldDB" id="A0A3M8HBT1"/>
<comment type="pathway">
    <text evidence="1 9">Cell wall biogenesis; peptidoglycan biosynthesis.</text>
</comment>
<proteinExistence type="inferred from homology"/>
<feature type="active site" description="Nucleophile" evidence="9">
    <location>
        <position position="139"/>
    </location>
</feature>
<dbReference type="SUPFAM" id="SSF54106">
    <property type="entry name" value="LysM domain"/>
    <property type="match status" value="1"/>
</dbReference>
<dbReference type="InterPro" id="IPR005490">
    <property type="entry name" value="LD_TPept_cat_dom"/>
</dbReference>
<dbReference type="SMART" id="SM00257">
    <property type="entry name" value="LysM"/>
    <property type="match status" value="1"/>
</dbReference>
<keyword evidence="6 9" id="KW-0133">Cell shape</keyword>
<gene>
    <name evidence="12" type="ORF">EC501_06675</name>
</gene>
<feature type="active site" description="Proton donor/acceptor" evidence="9">
    <location>
        <position position="123"/>
    </location>
</feature>
<dbReference type="Gene3D" id="3.10.350.10">
    <property type="entry name" value="LysM domain"/>
    <property type="match status" value="1"/>
</dbReference>
<keyword evidence="3" id="KW-0328">Glycosyltransferase</keyword>
<dbReference type="GO" id="GO:0071972">
    <property type="term" value="F:peptidoglycan L,D-transpeptidase activity"/>
    <property type="evidence" value="ECO:0007669"/>
    <property type="project" value="TreeGrafter"/>
</dbReference>
<name>A0A3M8HBT1_9BACI</name>
<keyword evidence="8 9" id="KW-0961">Cell wall biogenesis/degradation</keyword>
<dbReference type="PANTHER" id="PTHR30582">
    <property type="entry name" value="L,D-TRANSPEPTIDASE"/>
    <property type="match status" value="1"/>
</dbReference>
<feature type="domain" description="L,D-TPase catalytic" evidence="11">
    <location>
        <begin position="56"/>
        <end position="163"/>
    </location>
</feature>
<dbReference type="GO" id="GO:0005576">
    <property type="term" value="C:extracellular region"/>
    <property type="evidence" value="ECO:0007669"/>
    <property type="project" value="TreeGrafter"/>
</dbReference>
<comment type="caution">
    <text evidence="12">The sequence shown here is derived from an EMBL/GenBank/DDBJ whole genome shotgun (WGS) entry which is preliminary data.</text>
</comment>
<evidence type="ECO:0000256" key="3">
    <source>
        <dbReference type="ARBA" id="ARBA00022676"/>
    </source>
</evidence>
<dbReference type="InterPro" id="IPR038063">
    <property type="entry name" value="Transpep_catalytic_dom"/>
</dbReference>
<dbReference type="RefSeq" id="WP_122971553.1">
    <property type="nucleotide sequence ID" value="NZ_RHLQ01000012.1"/>
</dbReference>
<evidence type="ECO:0000256" key="9">
    <source>
        <dbReference type="PROSITE-ProRule" id="PRU01373"/>
    </source>
</evidence>
<dbReference type="GO" id="GO:0071555">
    <property type="term" value="P:cell wall organization"/>
    <property type="evidence" value="ECO:0007669"/>
    <property type="project" value="UniProtKB-UniRule"/>
</dbReference>
<dbReference type="GO" id="GO:0016757">
    <property type="term" value="F:glycosyltransferase activity"/>
    <property type="evidence" value="ECO:0007669"/>
    <property type="project" value="UniProtKB-KW"/>
</dbReference>
<keyword evidence="5" id="KW-0378">Hydrolase</keyword>
<evidence type="ECO:0000259" key="11">
    <source>
        <dbReference type="PROSITE" id="PS52029"/>
    </source>
</evidence>
<protein>
    <submittedName>
        <fullName evidence="12">LysM peptidoglycan-binding domain-containing protein</fullName>
    </submittedName>
</protein>
<evidence type="ECO:0000256" key="6">
    <source>
        <dbReference type="ARBA" id="ARBA00022960"/>
    </source>
</evidence>
<dbReference type="PROSITE" id="PS52029">
    <property type="entry name" value="LD_TPASE"/>
    <property type="match status" value="1"/>
</dbReference>
<evidence type="ECO:0000256" key="7">
    <source>
        <dbReference type="ARBA" id="ARBA00022984"/>
    </source>
</evidence>
<dbReference type="PANTHER" id="PTHR30582:SF24">
    <property type="entry name" value="L,D-TRANSPEPTIDASE ERFK_SRFK-RELATED"/>
    <property type="match status" value="1"/>
</dbReference>
<evidence type="ECO:0000259" key="10">
    <source>
        <dbReference type="PROSITE" id="PS51782"/>
    </source>
</evidence>
<feature type="domain" description="LysM" evidence="10">
    <location>
        <begin position="1"/>
        <end position="45"/>
    </location>
</feature>
<dbReference type="Gene3D" id="2.40.440.10">
    <property type="entry name" value="L,D-transpeptidase catalytic domain-like"/>
    <property type="match status" value="1"/>
</dbReference>